<keyword evidence="1" id="KW-0175">Coiled coil</keyword>
<reference evidence="3 4" key="1">
    <citation type="journal article" date="2018" name="Int. J. Syst. Evol. Microbiol.">
        <title>Pseudooceanicola lipolyticus sp. nov., a marine alphaproteobacterium, reclassification of Oceanicola flagellatus as Pseudooceanicola flagellatus comb. nov. and emended description of the genus Pseudooceanicola.</title>
        <authorList>
            <person name="Huang M.-M."/>
            <person name="Guo L.-L."/>
            <person name="Wu Y.-H."/>
            <person name="Lai Q.-L."/>
            <person name="Shao Z.-Z."/>
            <person name="Wang C.-S."/>
            <person name="Wu M."/>
            <person name="Xu X.-W."/>
        </authorList>
    </citation>
    <scope>NUCLEOTIDE SEQUENCE [LARGE SCALE GENOMIC DNA]</scope>
    <source>
        <strain evidence="3 4">Ar-45</strain>
    </source>
</reference>
<evidence type="ECO:0000313" key="3">
    <source>
        <dbReference type="EMBL" id="PJE25759.1"/>
    </source>
</evidence>
<keyword evidence="4" id="KW-1185">Reference proteome</keyword>
<keyword evidence="2" id="KW-0812">Transmembrane</keyword>
<proteinExistence type="predicted"/>
<sequence>MTAELLDAAQAGLSLITAAGVGGIWFRLGMALAKTESLERRMSAAEERLATIENERKFHAQSHVAA</sequence>
<evidence type="ECO:0000256" key="2">
    <source>
        <dbReference type="SAM" id="Phobius"/>
    </source>
</evidence>
<dbReference type="EMBL" id="PGTD01000023">
    <property type="protein sequence ID" value="PJE25759.1"/>
    <property type="molecule type" value="Genomic_DNA"/>
</dbReference>
<evidence type="ECO:0000256" key="1">
    <source>
        <dbReference type="SAM" id="Coils"/>
    </source>
</evidence>
<comment type="caution">
    <text evidence="3">The sequence shown here is derived from an EMBL/GenBank/DDBJ whole genome shotgun (WGS) entry which is preliminary data.</text>
</comment>
<name>A0ABX4MI99_9RHOB</name>
<organism evidence="3 4">
    <name type="scientific">Pseudooceanicola antarcticus</name>
    <dbReference type="NCBI Taxonomy" id="1247613"/>
    <lineage>
        <taxon>Bacteria</taxon>
        <taxon>Pseudomonadati</taxon>
        <taxon>Pseudomonadota</taxon>
        <taxon>Alphaproteobacteria</taxon>
        <taxon>Rhodobacterales</taxon>
        <taxon>Paracoccaceae</taxon>
        <taxon>Pseudooceanicola</taxon>
    </lineage>
</organism>
<dbReference type="Proteomes" id="UP000231702">
    <property type="component" value="Unassembled WGS sequence"/>
</dbReference>
<protein>
    <submittedName>
        <fullName evidence="3">Uncharacterized protein</fullName>
    </submittedName>
</protein>
<accession>A0ABX4MI99</accession>
<feature type="coiled-coil region" evidence="1">
    <location>
        <begin position="28"/>
        <end position="62"/>
    </location>
</feature>
<dbReference type="RefSeq" id="WP_097146186.1">
    <property type="nucleotide sequence ID" value="NZ_OBEA01000004.1"/>
</dbReference>
<evidence type="ECO:0000313" key="4">
    <source>
        <dbReference type="Proteomes" id="UP000231702"/>
    </source>
</evidence>
<gene>
    <name evidence="3" type="ORF">CVM39_18820</name>
</gene>
<feature type="transmembrane region" description="Helical" evidence="2">
    <location>
        <begin position="12"/>
        <end position="33"/>
    </location>
</feature>
<keyword evidence="2" id="KW-1133">Transmembrane helix</keyword>
<keyword evidence="2" id="KW-0472">Membrane</keyword>